<evidence type="ECO:0000313" key="3">
    <source>
        <dbReference type="Proteomes" id="UP000076727"/>
    </source>
</evidence>
<dbReference type="EMBL" id="KV429033">
    <property type="protein sequence ID" value="KZT74347.1"/>
    <property type="molecule type" value="Genomic_DNA"/>
</dbReference>
<sequence length="287" mass="32709">MPPHRNMGWRKPVPKFIPDTPASLSRFSSTSFKRLSFSQLDKEVPPLPDDWLLKLGGSLSKAKRQGFVLDDQIDPQWIEQYRSHPVSFPTVEEQLSEQDLRSLFSMSSTQGRSETTHNMPRVVRHKRSLPQVCQQHPVRSPCSVDYSPDQHYRPPTPPLKREHPERRPRSGYRTAQQKEQLSPRDNHVELLPPSKIDAYVQSPASPSPMVQVIPSFSAAKSFRNVHIRSRPGRPAGASRTSSLHSRSMSSTSSALRAKRHGQGIVTIWADVKTLGIQVRLRFHHLFR</sequence>
<gene>
    <name evidence="2" type="ORF">DAEQUDRAFT_189182</name>
</gene>
<organism evidence="2 3">
    <name type="scientific">Daedalea quercina L-15889</name>
    <dbReference type="NCBI Taxonomy" id="1314783"/>
    <lineage>
        <taxon>Eukaryota</taxon>
        <taxon>Fungi</taxon>
        <taxon>Dikarya</taxon>
        <taxon>Basidiomycota</taxon>
        <taxon>Agaricomycotina</taxon>
        <taxon>Agaricomycetes</taxon>
        <taxon>Polyporales</taxon>
        <taxon>Fomitopsis</taxon>
    </lineage>
</organism>
<accession>A0A165U3H8</accession>
<name>A0A165U3H8_9APHY</name>
<feature type="region of interest" description="Disordered" evidence="1">
    <location>
        <begin position="227"/>
        <end position="256"/>
    </location>
</feature>
<protein>
    <submittedName>
        <fullName evidence="2">Uncharacterized protein</fullName>
    </submittedName>
</protein>
<dbReference type="OrthoDB" id="3230513at2759"/>
<dbReference type="Proteomes" id="UP000076727">
    <property type="component" value="Unassembled WGS sequence"/>
</dbReference>
<dbReference type="AlphaFoldDB" id="A0A165U3H8"/>
<reference evidence="2 3" key="1">
    <citation type="journal article" date="2016" name="Mol. Biol. Evol.">
        <title>Comparative Genomics of Early-Diverging Mushroom-Forming Fungi Provides Insights into the Origins of Lignocellulose Decay Capabilities.</title>
        <authorList>
            <person name="Nagy L.G."/>
            <person name="Riley R."/>
            <person name="Tritt A."/>
            <person name="Adam C."/>
            <person name="Daum C."/>
            <person name="Floudas D."/>
            <person name="Sun H."/>
            <person name="Yadav J.S."/>
            <person name="Pangilinan J."/>
            <person name="Larsson K.H."/>
            <person name="Matsuura K."/>
            <person name="Barry K."/>
            <person name="Labutti K."/>
            <person name="Kuo R."/>
            <person name="Ohm R.A."/>
            <person name="Bhattacharya S.S."/>
            <person name="Shirouzu T."/>
            <person name="Yoshinaga Y."/>
            <person name="Martin F.M."/>
            <person name="Grigoriev I.V."/>
            <person name="Hibbett D.S."/>
        </authorList>
    </citation>
    <scope>NUCLEOTIDE SEQUENCE [LARGE SCALE GENOMIC DNA]</scope>
    <source>
        <strain evidence="2 3">L-15889</strain>
    </source>
</reference>
<keyword evidence="3" id="KW-1185">Reference proteome</keyword>
<evidence type="ECO:0000313" key="2">
    <source>
        <dbReference type="EMBL" id="KZT74347.1"/>
    </source>
</evidence>
<evidence type="ECO:0000256" key="1">
    <source>
        <dbReference type="SAM" id="MobiDB-lite"/>
    </source>
</evidence>
<feature type="region of interest" description="Disordered" evidence="1">
    <location>
        <begin position="129"/>
        <end position="189"/>
    </location>
</feature>
<feature type="compositionally biased region" description="Low complexity" evidence="1">
    <location>
        <begin position="237"/>
        <end position="255"/>
    </location>
</feature>
<feature type="compositionally biased region" description="Basic and acidic residues" evidence="1">
    <location>
        <begin position="159"/>
        <end position="168"/>
    </location>
</feature>
<proteinExistence type="predicted"/>